<sequence>MKTDTIDHLIPHIRHAVRISQEHVTEGGIPFSGLVVRNGRVLGTGFNQVRETNDATAHAEIVALRNAAKKAGRFGTAGSTLIASGEPCALCYMAALHFNVEHIVFATGRETAAAYGFDHGGSYAIETGPDAHRRRRPYLSSNEFSNGTPLTSMMYRTMRHTAGSRSTKRAPPVAESPTSSIPEWAWAISREIVRPRPAPRPSSS</sequence>
<dbReference type="EMBL" id="BAAARW010000016">
    <property type="protein sequence ID" value="GAA2428336.1"/>
    <property type="molecule type" value="Genomic_DNA"/>
</dbReference>
<evidence type="ECO:0000259" key="1">
    <source>
        <dbReference type="PROSITE" id="PS51747"/>
    </source>
</evidence>
<dbReference type="SUPFAM" id="SSF53927">
    <property type="entry name" value="Cytidine deaminase-like"/>
    <property type="match status" value="1"/>
</dbReference>
<keyword evidence="3" id="KW-1185">Reference proteome</keyword>
<organism evidence="2 3">
    <name type="scientific">Actinomadura vinacea</name>
    <dbReference type="NCBI Taxonomy" id="115336"/>
    <lineage>
        <taxon>Bacteria</taxon>
        <taxon>Bacillati</taxon>
        <taxon>Actinomycetota</taxon>
        <taxon>Actinomycetes</taxon>
        <taxon>Streptosporangiales</taxon>
        <taxon>Thermomonosporaceae</taxon>
        <taxon>Actinomadura</taxon>
    </lineage>
</organism>
<dbReference type="InterPro" id="IPR016193">
    <property type="entry name" value="Cytidine_deaminase-like"/>
</dbReference>
<name>A0ABN3JER0_9ACTN</name>
<dbReference type="Gene3D" id="3.40.140.10">
    <property type="entry name" value="Cytidine Deaminase, domain 2"/>
    <property type="match status" value="1"/>
</dbReference>
<protein>
    <recommendedName>
        <fullName evidence="1">CMP/dCMP-type deaminase domain-containing protein</fullName>
    </recommendedName>
</protein>
<dbReference type="InterPro" id="IPR002125">
    <property type="entry name" value="CMP_dCMP_dom"/>
</dbReference>
<dbReference type="Pfam" id="PF00383">
    <property type="entry name" value="dCMP_cyt_deam_1"/>
    <property type="match status" value="1"/>
</dbReference>
<comment type="caution">
    <text evidence="2">The sequence shown here is derived from an EMBL/GenBank/DDBJ whole genome shotgun (WGS) entry which is preliminary data.</text>
</comment>
<dbReference type="PANTHER" id="PTHR11079:SF161">
    <property type="entry name" value="CMP_DCMP-TYPE DEAMINASE DOMAIN-CONTAINING PROTEIN"/>
    <property type="match status" value="1"/>
</dbReference>
<evidence type="ECO:0000313" key="2">
    <source>
        <dbReference type="EMBL" id="GAA2428336.1"/>
    </source>
</evidence>
<proteinExistence type="predicted"/>
<reference evidence="2 3" key="1">
    <citation type="journal article" date="2019" name="Int. J. Syst. Evol. Microbiol.">
        <title>The Global Catalogue of Microorganisms (GCM) 10K type strain sequencing project: providing services to taxonomists for standard genome sequencing and annotation.</title>
        <authorList>
            <consortium name="The Broad Institute Genomics Platform"/>
            <consortium name="The Broad Institute Genome Sequencing Center for Infectious Disease"/>
            <person name="Wu L."/>
            <person name="Ma J."/>
        </authorList>
    </citation>
    <scope>NUCLEOTIDE SEQUENCE [LARGE SCALE GENOMIC DNA]</scope>
    <source>
        <strain evidence="2 3">JCM 3325</strain>
    </source>
</reference>
<evidence type="ECO:0000313" key="3">
    <source>
        <dbReference type="Proteomes" id="UP001501231"/>
    </source>
</evidence>
<dbReference type="PROSITE" id="PS51747">
    <property type="entry name" value="CYT_DCMP_DEAMINASES_2"/>
    <property type="match status" value="1"/>
</dbReference>
<accession>A0ABN3JER0</accession>
<feature type="domain" description="CMP/dCMP-type deaminase" evidence="1">
    <location>
        <begin position="4"/>
        <end position="118"/>
    </location>
</feature>
<dbReference type="Proteomes" id="UP001501231">
    <property type="component" value="Unassembled WGS sequence"/>
</dbReference>
<gene>
    <name evidence="2" type="ORF">GCM10010191_46750</name>
</gene>
<dbReference type="CDD" id="cd01285">
    <property type="entry name" value="nucleoside_deaminase"/>
    <property type="match status" value="1"/>
</dbReference>
<dbReference type="PANTHER" id="PTHR11079">
    <property type="entry name" value="CYTOSINE DEAMINASE FAMILY MEMBER"/>
    <property type="match status" value="1"/>
</dbReference>